<evidence type="ECO:0000256" key="1">
    <source>
        <dbReference type="SAM" id="SignalP"/>
    </source>
</evidence>
<feature type="chain" id="PRO_5047050689" evidence="1">
    <location>
        <begin position="21"/>
        <end position="217"/>
    </location>
</feature>
<reference evidence="4" key="1">
    <citation type="journal article" date="2019" name="Int. J. Syst. Evol. Microbiol.">
        <title>The Global Catalogue of Microorganisms (GCM) 10K type strain sequencing project: providing services to taxonomists for standard genome sequencing and annotation.</title>
        <authorList>
            <consortium name="The Broad Institute Genomics Platform"/>
            <consortium name="The Broad Institute Genome Sequencing Center for Infectious Disease"/>
            <person name="Wu L."/>
            <person name="Ma J."/>
        </authorList>
    </citation>
    <scope>NUCLEOTIDE SEQUENCE [LARGE SCALE GENOMIC DNA]</scope>
    <source>
        <strain evidence="4">JCM 17705</strain>
    </source>
</reference>
<evidence type="ECO:0000313" key="3">
    <source>
        <dbReference type="EMBL" id="GAA4318391.1"/>
    </source>
</evidence>
<dbReference type="SUPFAM" id="SSF46458">
    <property type="entry name" value="Globin-like"/>
    <property type="match status" value="1"/>
</dbReference>
<dbReference type="InterPro" id="IPR044398">
    <property type="entry name" value="Globin-sensor_dom"/>
</dbReference>
<organism evidence="3 4">
    <name type="scientific">Mucilaginibacter gynuensis</name>
    <dbReference type="NCBI Taxonomy" id="1302236"/>
    <lineage>
        <taxon>Bacteria</taxon>
        <taxon>Pseudomonadati</taxon>
        <taxon>Bacteroidota</taxon>
        <taxon>Sphingobacteriia</taxon>
        <taxon>Sphingobacteriales</taxon>
        <taxon>Sphingobacteriaceae</taxon>
        <taxon>Mucilaginibacter</taxon>
    </lineage>
</organism>
<evidence type="ECO:0000259" key="2">
    <source>
        <dbReference type="Pfam" id="PF11563"/>
    </source>
</evidence>
<dbReference type="RefSeq" id="WP_345210552.1">
    <property type="nucleotide sequence ID" value="NZ_BAABFT010000003.1"/>
</dbReference>
<proteinExistence type="predicted"/>
<sequence length="217" mass="24901">MKRIYFLIITALIITLQTQAQDTKAPHGYTYGTKEIAKSPFTLDDLQLLEQSMLFNDEDVKYLRMSHDILAGQTDQILDVWYGFVGSTPQLVYFFGNKSTGKPDGEYLAKVRARFKMWILQTAEAKYDQDWLNYQYEIGLRHYSAKKNKTDQANSVPIINYRYIPALTIPVVTTLKPFLAKTGASSADVEKMSNAWLKSVLLQSILWGQPYMKKGEF</sequence>
<dbReference type="CDD" id="cd12124">
    <property type="entry name" value="Pgbs"/>
    <property type="match status" value="1"/>
</dbReference>
<dbReference type="InterPro" id="IPR012292">
    <property type="entry name" value="Globin/Proto"/>
</dbReference>
<feature type="domain" description="Globin-sensor" evidence="2">
    <location>
        <begin position="45"/>
        <end position="216"/>
    </location>
</feature>
<keyword evidence="1" id="KW-0732">Signal</keyword>
<name>A0ABP8G6F2_9SPHI</name>
<accession>A0ABP8G6F2</accession>
<feature type="signal peptide" evidence="1">
    <location>
        <begin position="1"/>
        <end position="20"/>
    </location>
</feature>
<keyword evidence="4" id="KW-1185">Reference proteome</keyword>
<evidence type="ECO:0000313" key="4">
    <source>
        <dbReference type="Proteomes" id="UP001500582"/>
    </source>
</evidence>
<comment type="caution">
    <text evidence="3">The sequence shown here is derived from an EMBL/GenBank/DDBJ whole genome shotgun (WGS) entry which is preliminary data.</text>
</comment>
<protein>
    <submittedName>
        <fullName evidence="3">Protoglobin domain-containing protein</fullName>
    </submittedName>
</protein>
<dbReference type="InterPro" id="IPR009050">
    <property type="entry name" value="Globin-like_sf"/>
</dbReference>
<dbReference type="Pfam" id="PF11563">
    <property type="entry name" value="Protoglobin"/>
    <property type="match status" value="1"/>
</dbReference>
<gene>
    <name evidence="3" type="ORF">GCM10023149_16460</name>
</gene>
<dbReference type="Proteomes" id="UP001500582">
    <property type="component" value="Unassembled WGS sequence"/>
</dbReference>
<dbReference type="Gene3D" id="1.10.490.10">
    <property type="entry name" value="Globins"/>
    <property type="match status" value="1"/>
</dbReference>
<dbReference type="EMBL" id="BAABFT010000003">
    <property type="protein sequence ID" value="GAA4318391.1"/>
    <property type="molecule type" value="Genomic_DNA"/>
</dbReference>
<dbReference type="InterPro" id="IPR012102">
    <property type="entry name" value="Protoglobin"/>
</dbReference>